<protein>
    <submittedName>
        <fullName evidence="11">Uncharacterized protein</fullName>
    </submittedName>
</protein>
<dbReference type="EMBL" id="JAWDEY010000010">
    <property type="protein sequence ID" value="KAK6589943.1"/>
    <property type="molecule type" value="Genomic_DNA"/>
</dbReference>
<dbReference type="Gene3D" id="3.40.1280.10">
    <property type="match status" value="1"/>
</dbReference>
<keyword evidence="8" id="KW-0699">rRNA-binding</keyword>
<keyword evidence="3" id="KW-0690">Ribosome biogenesis</keyword>
<dbReference type="SUPFAM" id="SSF75217">
    <property type="entry name" value="alpha/beta knot"/>
    <property type="match status" value="1"/>
</dbReference>
<evidence type="ECO:0000256" key="5">
    <source>
        <dbReference type="ARBA" id="ARBA00022603"/>
    </source>
</evidence>
<dbReference type="GO" id="GO:0032040">
    <property type="term" value="C:small-subunit processome"/>
    <property type="evidence" value="ECO:0007669"/>
    <property type="project" value="TreeGrafter"/>
</dbReference>
<keyword evidence="9" id="KW-0694">RNA-binding</keyword>
<dbReference type="CDD" id="cd18088">
    <property type="entry name" value="Nep1-like"/>
    <property type="match status" value="1"/>
</dbReference>
<evidence type="ECO:0000256" key="6">
    <source>
        <dbReference type="ARBA" id="ARBA00022679"/>
    </source>
</evidence>
<evidence type="ECO:0000313" key="12">
    <source>
        <dbReference type="Proteomes" id="UP001311799"/>
    </source>
</evidence>
<dbReference type="InterPro" id="IPR005304">
    <property type="entry name" value="Rbsml_bgen_MeTrfase_EMG1/NEP1"/>
</dbReference>
<evidence type="ECO:0000313" key="11">
    <source>
        <dbReference type="EMBL" id="KAK6589943.1"/>
    </source>
</evidence>
<dbReference type="Proteomes" id="UP001311799">
    <property type="component" value="Unassembled WGS sequence"/>
</dbReference>
<evidence type="ECO:0000256" key="4">
    <source>
        <dbReference type="ARBA" id="ARBA00022552"/>
    </source>
</evidence>
<keyword evidence="4" id="KW-0698">rRNA processing</keyword>
<keyword evidence="7" id="KW-0949">S-adenosyl-L-methionine</keyword>
<dbReference type="GO" id="GO:0019843">
    <property type="term" value="F:rRNA binding"/>
    <property type="evidence" value="ECO:0007669"/>
    <property type="project" value="UniProtKB-KW"/>
</dbReference>
<sequence>MFSNTIQVPRDISKWKNEQKLLVVLDQACLELFEKKNKSLELLSGIDHPRNRLEEYHSSCKQNTFSKEELLLNIRPDIVHQCLLALLDSPLNKSGKLLVYIRTTGNILIEINPQITIPRSFKEFSILMVNLLVKRKVIATEENIVLMQIIKNDLEKILPAGSKRFGLSINGKLNNLRTKITGIYDYSNNCKTSKSTAITFFIGAVAYGDPIKNCKYVEELISISSYPLSAALCCLKLCNEFEYLWGIC</sequence>
<evidence type="ECO:0000256" key="8">
    <source>
        <dbReference type="ARBA" id="ARBA00022730"/>
    </source>
</evidence>
<organism evidence="11 12">
    <name type="scientific">Cryptosporidium xiaoi</name>
    <dbReference type="NCBI Taxonomy" id="659607"/>
    <lineage>
        <taxon>Eukaryota</taxon>
        <taxon>Sar</taxon>
        <taxon>Alveolata</taxon>
        <taxon>Apicomplexa</taxon>
        <taxon>Conoidasida</taxon>
        <taxon>Coccidia</taxon>
        <taxon>Eucoccidiorida</taxon>
        <taxon>Eimeriorina</taxon>
        <taxon>Cryptosporidiidae</taxon>
        <taxon>Cryptosporidium</taxon>
    </lineage>
</organism>
<dbReference type="InterPro" id="IPR029026">
    <property type="entry name" value="tRNA_m1G_MTases_N"/>
</dbReference>
<accession>A0AAV9XZ05</accession>
<keyword evidence="6" id="KW-0808">Transferase</keyword>
<dbReference type="PANTHER" id="PTHR12636:SF5">
    <property type="entry name" value="RIBOSOMAL RNA SMALL SUBUNIT METHYLTRANSFERASE NEP1"/>
    <property type="match status" value="1"/>
</dbReference>
<dbReference type="AlphaFoldDB" id="A0AAV9XZ05"/>
<name>A0AAV9XZ05_9CRYT</name>
<dbReference type="GO" id="GO:0070037">
    <property type="term" value="F:rRNA (pseudouridine) methyltransferase activity"/>
    <property type="evidence" value="ECO:0007669"/>
    <property type="project" value="InterPro"/>
</dbReference>
<dbReference type="FunFam" id="3.40.1280.10:FF:000003">
    <property type="entry name" value="Ribosomal RNA small subunit methyltransferase"/>
    <property type="match status" value="1"/>
</dbReference>
<keyword evidence="10" id="KW-0539">Nucleus</keyword>
<comment type="subcellular location">
    <subcellularLocation>
        <location evidence="1">Nucleus</location>
        <location evidence="1">Nucleolus</location>
    </subcellularLocation>
</comment>
<evidence type="ECO:0000256" key="1">
    <source>
        <dbReference type="ARBA" id="ARBA00004604"/>
    </source>
</evidence>
<keyword evidence="12" id="KW-1185">Reference proteome</keyword>
<comment type="similarity">
    <text evidence="2">Belongs to the class IV-like SAM-binding methyltransferase superfamily. RNA methyltransferase NEP1 family.</text>
</comment>
<dbReference type="InterPro" id="IPR029028">
    <property type="entry name" value="Alpha/beta_knot_MTases"/>
</dbReference>
<evidence type="ECO:0000256" key="10">
    <source>
        <dbReference type="ARBA" id="ARBA00023242"/>
    </source>
</evidence>
<evidence type="ECO:0000256" key="3">
    <source>
        <dbReference type="ARBA" id="ARBA00022517"/>
    </source>
</evidence>
<proteinExistence type="inferred from homology"/>
<keyword evidence="5" id="KW-0489">Methyltransferase</keyword>
<reference evidence="11 12" key="1">
    <citation type="submission" date="2023-10" db="EMBL/GenBank/DDBJ databases">
        <title>Comparative genomics analysis reveals potential genetic determinants of host preference in Cryptosporidium xiaoi.</title>
        <authorList>
            <person name="Xiao L."/>
            <person name="Li J."/>
        </authorList>
    </citation>
    <scope>NUCLEOTIDE SEQUENCE [LARGE SCALE GENOMIC DNA]</scope>
    <source>
        <strain evidence="11 12">52996</strain>
    </source>
</reference>
<gene>
    <name evidence="11" type="ORF">RS030_192990</name>
</gene>
<evidence type="ECO:0000256" key="2">
    <source>
        <dbReference type="ARBA" id="ARBA00008115"/>
    </source>
</evidence>
<dbReference type="GO" id="GO:0070475">
    <property type="term" value="P:rRNA base methylation"/>
    <property type="evidence" value="ECO:0007669"/>
    <property type="project" value="InterPro"/>
</dbReference>
<dbReference type="Pfam" id="PF03587">
    <property type="entry name" value="EMG1"/>
    <property type="match status" value="1"/>
</dbReference>
<comment type="caution">
    <text evidence="11">The sequence shown here is derived from an EMBL/GenBank/DDBJ whole genome shotgun (WGS) entry which is preliminary data.</text>
</comment>
<dbReference type="PANTHER" id="PTHR12636">
    <property type="entry name" value="NEP1/MRA1"/>
    <property type="match status" value="1"/>
</dbReference>
<evidence type="ECO:0000256" key="7">
    <source>
        <dbReference type="ARBA" id="ARBA00022691"/>
    </source>
</evidence>
<evidence type="ECO:0000256" key="9">
    <source>
        <dbReference type="ARBA" id="ARBA00022884"/>
    </source>
</evidence>